<dbReference type="EC" id="1.1.1.-" evidence="3"/>
<dbReference type="EMBL" id="CP054580">
    <property type="protein sequence ID" value="QKS27297.1"/>
    <property type="molecule type" value="Genomic_DNA"/>
</dbReference>
<proteinExistence type="predicted"/>
<name>A0AAP9T2R2_9GAMM</name>
<reference evidence="3 4" key="1">
    <citation type="submission" date="2019-12" db="EMBL/GenBank/DDBJ databases">
        <title>Genome sequencing and assembly of endphytes of Porphyra tenera.</title>
        <authorList>
            <person name="Park J.M."/>
            <person name="Shin R."/>
            <person name="Jo S.H."/>
        </authorList>
    </citation>
    <scope>NUCLEOTIDE SEQUENCE [LARGE SCALE GENOMIC DNA]</scope>
    <source>
        <strain evidence="3 4">GPM3</strain>
    </source>
</reference>
<dbReference type="PANTHER" id="PTHR43364">
    <property type="entry name" value="NADH-SPECIFIC METHYLGLYOXAL REDUCTASE-RELATED"/>
    <property type="match status" value="1"/>
</dbReference>
<dbReference type="InterPro" id="IPR050523">
    <property type="entry name" value="AKR_Detox_Biosynth"/>
</dbReference>
<dbReference type="PRINTS" id="PR00069">
    <property type="entry name" value="ALDKETRDTASE"/>
</dbReference>
<evidence type="ECO:0000256" key="1">
    <source>
        <dbReference type="ARBA" id="ARBA00023002"/>
    </source>
</evidence>
<dbReference type="InterPro" id="IPR036812">
    <property type="entry name" value="NAD(P)_OxRdtase_dom_sf"/>
</dbReference>
<dbReference type="AlphaFoldDB" id="A0AAP9T2R2"/>
<evidence type="ECO:0000313" key="4">
    <source>
        <dbReference type="Proteomes" id="UP000509761"/>
    </source>
</evidence>
<accession>A0AAP9T2R2</accession>
<keyword evidence="4" id="KW-1185">Reference proteome</keyword>
<dbReference type="GO" id="GO:0016491">
    <property type="term" value="F:oxidoreductase activity"/>
    <property type="evidence" value="ECO:0007669"/>
    <property type="project" value="UniProtKB-KW"/>
</dbReference>
<dbReference type="InterPro" id="IPR020471">
    <property type="entry name" value="AKR"/>
</dbReference>
<dbReference type="Gene3D" id="3.20.20.100">
    <property type="entry name" value="NADP-dependent oxidoreductase domain"/>
    <property type="match status" value="1"/>
</dbReference>
<keyword evidence="1 3" id="KW-0560">Oxidoreductase</keyword>
<dbReference type="RefSeq" id="WP_022519656.1">
    <property type="nucleotide sequence ID" value="NZ_CP054580.1"/>
</dbReference>
<evidence type="ECO:0000259" key="2">
    <source>
        <dbReference type="Pfam" id="PF00248"/>
    </source>
</evidence>
<feature type="domain" description="NADP-dependent oxidoreductase" evidence="2">
    <location>
        <begin position="17"/>
        <end position="309"/>
    </location>
</feature>
<dbReference type="SUPFAM" id="SSF51430">
    <property type="entry name" value="NAD(P)-linked oxidoreductase"/>
    <property type="match status" value="1"/>
</dbReference>
<gene>
    <name evidence="3" type="ORF">FX987_05118</name>
</gene>
<dbReference type="FunFam" id="3.20.20.100:FF:000004">
    <property type="entry name" value="Oxidoreductase, aldo/keto reductase"/>
    <property type="match status" value="1"/>
</dbReference>
<sequence>MQYRQLGRTGIQVSPYCLGTMMFGKIANADHDECVGMIHKALDFGINFIDTADAYSQGESEEIVGKALKGRRDDVVLATKASLPMGDDPNRRGGSRRWLTRAVEDSLRRLQTDHIDLYQIHRLAPDTDIEETLSVLTDLMREGKVRAIGASTVPASAIVEAQWVAERRGLARFRTEQPPYSILNRSIEREVLPSCQRYGMGAMAWSPLAKGMLTGKYRKGGEQPDSLRAKYFPKAMSDEASLDAVEQLIPLAENAGLSLTHMALAFVVTHPAITSALIGPRTPKQLDDLLAGAEVQLSDEILDRIDEIVPPGVDVAPLEGAAYVPPAIAQTSLRRRNPQERAAIVRGEQGES</sequence>
<dbReference type="InterPro" id="IPR023210">
    <property type="entry name" value="NADP_OxRdtase_dom"/>
</dbReference>
<dbReference type="Pfam" id="PF00248">
    <property type="entry name" value="Aldo_ket_red"/>
    <property type="match status" value="1"/>
</dbReference>
<organism evidence="3 4">
    <name type="scientific">Vreelandella titanicae</name>
    <dbReference type="NCBI Taxonomy" id="664683"/>
    <lineage>
        <taxon>Bacteria</taxon>
        <taxon>Pseudomonadati</taxon>
        <taxon>Pseudomonadota</taxon>
        <taxon>Gammaproteobacteria</taxon>
        <taxon>Oceanospirillales</taxon>
        <taxon>Halomonadaceae</taxon>
        <taxon>Vreelandella</taxon>
    </lineage>
</organism>
<dbReference type="Proteomes" id="UP000509761">
    <property type="component" value="Chromosome"/>
</dbReference>
<dbReference type="PANTHER" id="PTHR43364:SF4">
    <property type="entry name" value="NAD(P)-LINKED OXIDOREDUCTASE SUPERFAMILY PROTEIN"/>
    <property type="match status" value="1"/>
</dbReference>
<evidence type="ECO:0000313" key="3">
    <source>
        <dbReference type="EMBL" id="QKS27297.1"/>
    </source>
</evidence>
<protein>
    <submittedName>
        <fullName evidence="3">Aldo-keto reductase YhdN</fullName>
        <ecNumber evidence="3">1.1.1.-</ecNumber>
    </submittedName>
</protein>
<dbReference type="GO" id="GO:0005829">
    <property type="term" value="C:cytosol"/>
    <property type="evidence" value="ECO:0007669"/>
    <property type="project" value="UniProtKB-ARBA"/>
</dbReference>